<gene>
    <name evidence="2" type="ORF">JSE7799_03861</name>
</gene>
<protein>
    <recommendedName>
        <fullName evidence="1">Glyoxalase-like domain-containing protein</fullName>
    </recommendedName>
</protein>
<evidence type="ECO:0000313" key="2">
    <source>
        <dbReference type="EMBL" id="CUH41118.1"/>
    </source>
</evidence>
<dbReference type="Pfam" id="PF13468">
    <property type="entry name" value="Glyoxalase_3"/>
    <property type="match status" value="1"/>
</dbReference>
<dbReference type="InterPro" id="IPR029068">
    <property type="entry name" value="Glyas_Bleomycin-R_OHBP_Dase"/>
</dbReference>
<dbReference type="InterPro" id="IPR025870">
    <property type="entry name" value="Glyoxalase-like_dom"/>
</dbReference>
<evidence type="ECO:0000313" key="3">
    <source>
        <dbReference type="Proteomes" id="UP000049455"/>
    </source>
</evidence>
<accession>A0A0M7BGA1</accession>
<organism evidence="2 3">
    <name type="scientific">Jannaschia seosinensis</name>
    <dbReference type="NCBI Taxonomy" id="313367"/>
    <lineage>
        <taxon>Bacteria</taxon>
        <taxon>Pseudomonadati</taxon>
        <taxon>Pseudomonadota</taxon>
        <taxon>Alphaproteobacteria</taxon>
        <taxon>Rhodobacterales</taxon>
        <taxon>Roseobacteraceae</taxon>
        <taxon>Jannaschia</taxon>
    </lineage>
</organism>
<sequence>MDSGGEHALMGTHNRLSGLGDGEYMEVIAVNPDAPPPDRPRWFDLDRRVGPPRIGNWILRTDDLDGLCTRLPEAGRPVAVERGPYRWRMAVPEDGVLPFDGCFPALMQWDTPPPTFTDVGLRLTRLELSHPGAPALAPIVASLTDDPRIVLAEGPRRITATLENPNGVREIA</sequence>
<evidence type="ECO:0000259" key="1">
    <source>
        <dbReference type="Pfam" id="PF13468"/>
    </source>
</evidence>
<proteinExistence type="predicted"/>
<dbReference type="AlphaFoldDB" id="A0A0M7BGA1"/>
<dbReference type="STRING" id="313367.JSE7799_03861"/>
<reference evidence="2 3" key="1">
    <citation type="submission" date="2015-09" db="EMBL/GenBank/DDBJ databases">
        <authorList>
            <person name="Jackson K.R."/>
            <person name="Lunt B.L."/>
            <person name="Fisher J.N.B."/>
            <person name="Gardner A.V."/>
            <person name="Bailey M.E."/>
            <person name="Deus L.M."/>
            <person name="Earl A.S."/>
            <person name="Gibby P.D."/>
            <person name="Hartmann K.A."/>
            <person name="Liu J.E."/>
            <person name="Manci A.M."/>
            <person name="Nielsen D.A."/>
            <person name="Solomon M.B."/>
            <person name="Breakwell D.P."/>
            <person name="Burnett S.H."/>
            <person name="Grose J.H."/>
        </authorList>
    </citation>
    <scope>NUCLEOTIDE SEQUENCE [LARGE SCALE GENOMIC DNA]</scope>
    <source>
        <strain evidence="2 3">CECT 7799</strain>
    </source>
</reference>
<dbReference type="Gene3D" id="3.10.180.10">
    <property type="entry name" value="2,3-Dihydroxybiphenyl 1,2-Dioxygenase, domain 1"/>
    <property type="match status" value="1"/>
</dbReference>
<feature type="domain" description="Glyoxalase-like" evidence="1">
    <location>
        <begin position="2"/>
        <end position="143"/>
    </location>
</feature>
<name>A0A0M7BGA1_9RHOB</name>
<dbReference type="Proteomes" id="UP000049455">
    <property type="component" value="Unassembled WGS sequence"/>
</dbReference>
<keyword evidence="3" id="KW-1185">Reference proteome</keyword>
<dbReference type="EMBL" id="CYPR01000253">
    <property type="protein sequence ID" value="CUH41118.1"/>
    <property type="molecule type" value="Genomic_DNA"/>
</dbReference>